<dbReference type="InterPro" id="IPR040449">
    <property type="entry name" value="Peptidase_S66_N"/>
</dbReference>
<accession>A0ABR7MXW3</accession>
<dbReference type="Pfam" id="PF02016">
    <property type="entry name" value="Peptidase_S66"/>
    <property type="match status" value="1"/>
</dbReference>
<evidence type="ECO:0000259" key="4">
    <source>
        <dbReference type="Pfam" id="PF17676"/>
    </source>
</evidence>
<feature type="domain" description="LD-carboxypeptidase N-terminal" evidence="3">
    <location>
        <begin position="13"/>
        <end position="135"/>
    </location>
</feature>
<dbReference type="SUPFAM" id="SSF52317">
    <property type="entry name" value="Class I glutamine amidotransferase-like"/>
    <property type="match status" value="1"/>
</dbReference>
<dbReference type="InterPro" id="IPR027461">
    <property type="entry name" value="Carboxypeptidase_A_C_sf"/>
</dbReference>
<dbReference type="Proteomes" id="UP000606193">
    <property type="component" value="Unassembled WGS sequence"/>
</dbReference>
<dbReference type="InterPro" id="IPR040921">
    <property type="entry name" value="Peptidase_S66C"/>
</dbReference>
<dbReference type="PANTHER" id="PTHR30237">
    <property type="entry name" value="MURAMOYLTETRAPEPTIDE CARBOXYPEPTIDASE"/>
    <property type="match status" value="1"/>
</dbReference>
<proteinExistence type="inferred from homology"/>
<evidence type="ECO:0000313" key="5">
    <source>
        <dbReference type="EMBL" id="MBC8561226.1"/>
    </source>
</evidence>
<reference evidence="5 6" key="1">
    <citation type="submission" date="2020-08" db="EMBL/GenBank/DDBJ databases">
        <title>Genome public.</title>
        <authorList>
            <person name="Liu C."/>
            <person name="Sun Q."/>
        </authorList>
    </citation>
    <scope>NUCLEOTIDE SEQUENCE [LARGE SCALE GENOMIC DNA]</scope>
    <source>
        <strain evidence="5 6">NSJ-37</strain>
    </source>
</reference>
<dbReference type="PIRSF" id="PIRSF028757">
    <property type="entry name" value="LD-carboxypeptidase"/>
    <property type="match status" value="1"/>
</dbReference>
<comment type="similarity">
    <text evidence="1">Belongs to the peptidase S66 family.</text>
</comment>
<name>A0ABR7MXW3_9FIRM</name>
<dbReference type="Gene3D" id="3.50.30.60">
    <property type="entry name" value="LD-carboxypeptidase A C-terminal domain-like"/>
    <property type="match status" value="1"/>
</dbReference>
<gene>
    <name evidence="5" type="ORF">H8704_01030</name>
</gene>
<dbReference type="EMBL" id="JACRSX010000001">
    <property type="protein sequence ID" value="MBC8561226.1"/>
    <property type="molecule type" value="Genomic_DNA"/>
</dbReference>
<keyword evidence="6" id="KW-1185">Reference proteome</keyword>
<protein>
    <submittedName>
        <fullName evidence="5">LD-carboxypeptidase</fullName>
    </submittedName>
</protein>
<dbReference type="Gene3D" id="3.40.50.10740">
    <property type="entry name" value="Class I glutamine amidotransferase-like"/>
    <property type="match status" value="1"/>
</dbReference>
<evidence type="ECO:0000313" key="6">
    <source>
        <dbReference type="Proteomes" id="UP000606193"/>
    </source>
</evidence>
<dbReference type="RefSeq" id="WP_249296955.1">
    <property type="nucleotide sequence ID" value="NZ_JACRSX010000001.1"/>
</dbReference>
<comment type="caution">
    <text evidence="5">The sequence shown here is derived from an EMBL/GenBank/DDBJ whole genome shotgun (WGS) entry which is preliminary data.</text>
</comment>
<evidence type="ECO:0000256" key="1">
    <source>
        <dbReference type="ARBA" id="ARBA00010233"/>
    </source>
</evidence>
<feature type="domain" description="LD-carboxypeptidase C-terminal" evidence="4">
    <location>
        <begin position="211"/>
        <end position="333"/>
    </location>
</feature>
<dbReference type="CDD" id="cd07062">
    <property type="entry name" value="Peptidase_S66_mccF_like"/>
    <property type="match status" value="1"/>
</dbReference>
<evidence type="ECO:0000259" key="3">
    <source>
        <dbReference type="Pfam" id="PF02016"/>
    </source>
</evidence>
<sequence length="349" mass="38892">MRYPDSLPAGGTIGCIAPSFGCNIEPYRSAFDNALKTWQQMGYHTVLGPNCYEGSGIGISNTPEKCGAEVNHFFAEENCDIILSCGGGELMCEVVSHIDFERIARAKAKWYMGFSDNTNLTFLLPTLCDTAAIYGPCAPAFGMREWHPALKDAWGLLSGRITEVHGYPLWERESLKDEEHPLEPYNVTEEKKLVIYDETGRRIDGEKMSFRGRLIGGCLDCLDTLVGTRFDRVAAFNERYQEDGIIWFMESCDLNPMGIRRALWQLKEAGWFRHVKGFLIGRPLCFGEEFLGLDQYEAVYGVLGEYHVPVVMDVDLGHLPPSMPVISGGMAEVSLDPSGNGTEIGIKYL</sequence>
<dbReference type="Pfam" id="PF17676">
    <property type="entry name" value="Peptidase_S66C"/>
    <property type="match status" value="1"/>
</dbReference>
<dbReference type="InterPro" id="IPR027478">
    <property type="entry name" value="LdcA_N"/>
</dbReference>
<keyword evidence="2" id="KW-0378">Hydrolase</keyword>
<dbReference type="InterPro" id="IPR029062">
    <property type="entry name" value="Class_I_gatase-like"/>
</dbReference>
<dbReference type="SUPFAM" id="SSF141986">
    <property type="entry name" value="LD-carboxypeptidase A C-terminal domain-like"/>
    <property type="match status" value="1"/>
</dbReference>
<organism evidence="5 6">
    <name type="scientific">Jutongia huaianensis</name>
    <dbReference type="NCBI Taxonomy" id="2763668"/>
    <lineage>
        <taxon>Bacteria</taxon>
        <taxon>Bacillati</taxon>
        <taxon>Bacillota</taxon>
        <taxon>Clostridia</taxon>
        <taxon>Lachnospirales</taxon>
        <taxon>Lachnospiraceae</taxon>
        <taxon>Jutongia</taxon>
    </lineage>
</organism>
<dbReference type="InterPro" id="IPR003507">
    <property type="entry name" value="S66_fam"/>
</dbReference>
<evidence type="ECO:0000256" key="2">
    <source>
        <dbReference type="ARBA" id="ARBA00022801"/>
    </source>
</evidence>